<protein>
    <recommendedName>
        <fullName evidence="11">Outer membrane protein TolC</fullName>
    </recommendedName>
</protein>
<keyword evidence="6" id="KW-0472">Membrane</keyword>
<reference evidence="9 10" key="1">
    <citation type="submission" date="2019-04" db="EMBL/GenBank/DDBJ databases">
        <authorList>
            <person name="Van Vliet M D."/>
        </authorList>
    </citation>
    <scope>NUCLEOTIDE SEQUENCE [LARGE SCALE GENOMIC DNA]</scope>
    <source>
        <strain evidence="9 10">F21</strain>
    </source>
</reference>
<dbReference type="SUPFAM" id="SSF56954">
    <property type="entry name" value="Outer membrane efflux proteins (OEP)"/>
    <property type="match status" value="1"/>
</dbReference>
<dbReference type="InterPro" id="IPR003423">
    <property type="entry name" value="OMP_efflux"/>
</dbReference>
<dbReference type="PANTHER" id="PTHR30026">
    <property type="entry name" value="OUTER MEMBRANE PROTEIN TOLC"/>
    <property type="match status" value="1"/>
</dbReference>
<dbReference type="AlphaFoldDB" id="A0A6C2UJC4"/>
<sequence length="449" mass="48697">MKTHLITFTLVLAAAAHAEPLLIDLPTALRLADEKNTDLAIQVQQVELAEFDKAAAWYQWLPTVRVGASYGWQKGQLQETDGTMTDVERNSRYGGLGAGASGSGMPLRPGLSAGVDLSAAIFGPLAAKQQFQAAMLGEESVRLRVMLDVASAYYELVRAFRELEIAELSAENSGALAKQTADFAASGEGLQADAERAEVESLIQQQRVELARERKEGAAVQMARLLRLDDAAQLTPADSMITPLALMEAEADLADLVSRALMNRPEVGQNRAIRAAGKAQLDQERYGIFLPKVEVGYSYGSYGGGQGSGNSGDDERHDVYGMLYWQFDSLGLRNRNNIKKQRALMSKAKAMEEQALVDIAAEVRMAYAQFSGAQRQLGLAKRAVDSARKSYELNNERIFENSGLPLEALQSVKALAEAESLYLAVATKYNMSQLRLVSATGKGLSAPKE</sequence>
<evidence type="ECO:0000256" key="1">
    <source>
        <dbReference type="ARBA" id="ARBA00004442"/>
    </source>
</evidence>
<comment type="subcellular location">
    <subcellularLocation>
        <location evidence="1">Cell outer membrane</location>
    </subcellularLocation>
</comment>
<dbReference type="PANTHER" id="PTHR30026:SF20">
    <property type="entry name" value="OUTER MEMBRANE PROTEIN TOLC"/>
    <property type="match status" value="1"/>
</dbReference>
<keyword evidence="4" id="KW-1134">Transmembrane beta strand</keyword>
<dbReference type="Proteomes" id="UP000346198">
    <property type="component" value="Unassembled WGS sequence"/>
</dbReference>
<comment type="similarity">
    <text evidence="2">Belongs to the outer membrane factor (OMF) (TC 1.B.17) family.</text>
</comment>
<dbReference type="InterPro" id="IPR051906">
    <property type="entry name" value="TolC-like"/>
</dbReference>
<evidence type="ECO:0000256" key="3">
    <source>
        <dbReference type="ARBA" id="ARBA00022448"/>
    </source>
</evidence>
<dbReference type="Pfam" id="PF02321">
    <property type="entry name" value="OEP"/>
    <property type="match status" value="1"/>
</dbReference>
<evidence type="ECO:0000313" key="10">
    <source>
        <dbReference type="Proteomes" id="UP000346198"/>
    </source>
</evidence>
<evidence type="ECO:0000256" key="7">
    <source>
        <dbReference type="ARBA" id="ARBA00023237"/>
    </source>
</evidence>
<dbReference type="RefSeq" id="WP_136061505.1">
    <property type="nucleotide sequence ID" value="NZ_CAAHFH010000001.1"/>
</dbReference>
<accession>A0A6C2UJC4</accession>
<keyword evidence="8" id="KW-0732">Signal</keyword>
<keyword evidence="10" id="KW-1185">Reference proteome</keyword>
<evidence type="ECO:0000256" key="4">
    <source>
        <dbReference type="ARBA" id="ARBA00022452"/>
    </source>
</evidence>
<evidence type="ECO:0000256" key="6">
    <source>
        <dbReference type="ARBA" id="ARBA00023136"/>
    </source>
</evidence>
<evidence type="ECO:0000256" key="5">
    <source>
        <dbReference type="ARBA" id="ARBA00022692"/>
    </source>
</evidence>
<name>A0A6C2UJC4_9BACT</name>
<evidence type="ECO:0008006" key="11">
    <source>
        <dbReference type="Google" id="ProtNLM"/>
    </source>
</evidence>
<keyword evidence="5" id="KW-0812">Transmembrane</keyword>
<evidence type="ECO:0000313" key="9">
    <source>
        <dbReference type="EMBL" id="VGO20059.1"/>
    </source>
</evidence>
<dbReference type="EMBL" id="CAAHFH010000001">
    <property type="protein sequence ID" value="VGO20059.1"/>
    <property type="molecule type" value="Genomic_DNA"/>
</dbReference>
<gene>
    <name evidence="9" type="ORF">SCARR_02119</name>
</gene>
<dbReference type="Gene3D" id="1.20.1600.10">
    <property type="entry name" value="Outer membrane efflux proteins (OEP)"/>
    <property type="match status" value="1"/>
</dbReference>
<dbReference type="GO" id="GO:0015562">
    <property type="term" value="F:efflux transmembrane transporter activity"/>
    <property type="evidence" value="ECO:0007669"/>
    <property type="project" value="InterPro"/>
</dbReference>
<proteinExistence type="inferred from homology"/>
<organism evidence="9 10">
    <name type="scientific">Pontiella sulfatireligans</name>
    <dbReference type="NCBI Taxonomy" id="2750658"/>
    <lineage>
        <taxon>Bacteria</taxon>
        <taxon>Pseudomonadati</taxon>
        <taxon>Kiritimatiellota</taxon>
        <taxon>Kiritimatiellia</taxon>
        <taxon>Kiritimatiellales</taxon>
        <taxon>Pontiellaceae</taxon>
        <taxon>Pontiella</taxon>
    </lineage>
</organism>
<evidence type="ECO:0000256" key="8">
    <source>
        <dbReference type="SAM" id="SignalP"/>
    </source>
</evidence>
<feature type="signal peptide" evidence="8">
    <location>
        <begin position="1"/>
        <end position="18"/>
    </location>
</feature>
<dbReference type="GO" id="GO:1990281">
    <property type="term" value="C:efflux pump complex"/>
    <property type="evidence" value="ECO:0007669"/>
    <property type="project" value="TreeGrafter"/>
</dbReference>
<keyword evidence="7" id="KW-0998">Cell outer membrane</keyword>
<feature type="chain" id="PRO_5025413281" description="Outer membrane protein TolC" evidence="8">
    <location>
        <begin position="19"/>
        <end position="449"/>
    </location>
</feature>
<dbReference type="GO" id="GO:0009279">
    <property type="term" value="C:cell outer membrane"/>
    <property type="evidence" value="ECO:0007669"/>
    <property type="project" value="UniProtKB-SubCell"/>
</dbReference>
<keyword evidence="3" id="KW-0813">Transport</keyword>
<dbReference type="GO" id="GO:0015288">
    <property type="term" value="F:porin activity"/>
    <property type="evidence" value="ECO:0007669"/>
    <property type="project" value="TreeGrafter"/>
</dbReference>
<evidence type="ECO:0000256" key="2">
    <source>
        <dbReference type="ARBA" id="ARBA00007613"/>
    </source>
</evidence>